<keyword evidence="1" id="KW-0472">Membrane</keyword>
<comment type="caution">
    <text evidence="2">The sequence shown here is derived from an EMBL/GenBank/DDBJ whole genome shotgun (WGS) entry which is preliminary data.</text>
</comment>
<reference evidence="2 3" key="1">
    <citation type="submission" date="2019-10" db="EMBL/GenBank/DDBJ databases">
        <title>Extracellular Electron Transfer in a Candidatus Methanoperedens spp. Enrichment Culture.</title>
        <authorList>
            <person name="Berger S."/>
            <person name="Rangel Shaw D."/>
            <person name="Berben T."/>
            <person name="In 'T Zandt M."/>
            <person name="Frank J."/>
            <person name="Reimann J."/>
            <person name="Jetten M.S.M."/>
            <person name="Welte C.U."/>
        </authorList>
    </citation>
    <scope>NUCLEOTIDE SEQUENCE [LARGE SCALE GENOMIC DNA]</scope>
    <source>
        <strain evidence="2">SB12</strain>
    </source>
</reference>
<protein>
    <submittedName>
        <fullName evidence="2">Uncharacterized protein</fullName>
    </submittedName>
</protein>
<dbReference type="EMBL" id="WBUI01000079">
    <property type="protein sequence ID" value="KAB2927344.1"/>
    <property type="molecule type" value="Genomic_DNA"/>
</dbReference>
<feature type="transmembrane region" description="Helical" evidence="1">
    <location>
        <begin position="26"/>
        <end position="49"/>
    </location>
</feature>
<evidence type="ECO:0000313" key="3">
    <source>
        <dbReference type="Proteomes" id="UP000460298"/>
    </source>
</evidence>
<keyword evidence="1" id="KW-0812">Transmembrane</keyword>
<organism evidence="2 3">
    <name type="scientific">Leptonema illini</name>
    <dbReference type="NCBI Taxonomy" id="183"/>
    <lineage>
        <taxon>Bacteria</taxon>
        <taxon>Pseudomonadati</taxon>
        <taxon>Spirochaetota</taxon>
        <taxon>Spirochaetia</taxon>
        <taxon>Leptospirales</taxon>
        <taxon>Leptospiraceae</taxon>
        <taxon>Leptonema</taxon>
    </lineage>
</organism>
<gene>
    <name evidence="2" type="ORF">F9K24_22710</name>
</gene>
<evidence type="ECO:0000313" key="2">
    <source>
        <dbReference type="EMBL" id="KAB2927344.1"/>
    </source>
</evidence>
<keyword evidence="1" id="KW-1133">Transmembrane helix</keyword>
<accession>A0A833LVD4</accession>
<sequence>MEAAKTPSAHTKRGIKMNGYAEVIVWMWFLPVALFIVLPLTMLCCWLVWRAVAPRKARLAFAVREIKAIKPEMLAKAGV</sequence>
<proteinExistence type="predicted"/>
<dbReference type="AlphaFoldDB" id="A0A833LVD4"/>
<name>A0A833LVD4_9LEPT</name>
<dbReference type="Proteomes" id="UP000460298">
    <property type="component" value="Unassembled WGS sequence"/>
</dbReference>
<evidence type="ECO:0000256" key="1">
    <source>
        <dbReference type="SAM" id="Phobius"/>
    </source>
</evidence>